<evidence type="ECO:0000256" key="1">
    <source>
        <dbReference type="PROSITE-ProRule" id="PRU00182"/>
    </source>
</evidence>
<name>A0A7J3XZJ9_9CREN</name>
<accession>A0A7J3XZJ9</accession>
<dbReference type="InterPro" id="IPR016155">
    <property type="entry name" value="Mopterin_synth/thiamin_S_b"/>
</dbReference>
<gene>
    <name evidence="2" type="ORF">ENM60_04410</name>
</gene>
<evidence type="ECO:0000313" key="2">
    <source>
        <dbReference type="EMBL" id="HHP68011.1"/>
    </source>
</evidence>
<dbReference type="GO" id="GO:0003723">
    <property type="term" value="F:RNA binding"/>
    <property type="evidence" value="ECO:0007669"/>
    <property type="project" value="UniProtKB-KW"/>
</dbReference>
<dbReference type="Gene3D" id="3.10.20.30">
    <property type="match status" value="1"/>
</dbReference>
<dbReference type="CDD" id="cd17040">
    <property type="entry name" value="Ubl_MoaD_like"/>
    <property type="match status" value="1"/>
</dbReference>
<dbReference type="SUPFAM" id="SSF54285">
    <property type="entry name" value="MoaD/ThiS"/>
    <property type="match status" value="1"/>
</dbReference>
<dbReference type="AlphaFoldDB" id="A0A7J3XZJ9"/>
<organism evidence="2">
    <name type="scientific">Thermogladius calderae</name>
    <dbReference type="NCBI Taxonomy" id="1200300"/>
    <lineage>
        <taxon>Archaea</taxon>
        <taxon>Thermoproteota</taxon>
        <taxon>Thermoprotei</taxon>
        <taxon>Desulfurococcales</taxon>
        <taxon>Desulfurococcaceae</taxon>
        <taxon>Thermogladius</taxon>
    </lineage>
</organism>
<protein>
    <submittedName>
        <fullName evidence="2">Molybdopterin converting factor</fullName>
    </submittedName>
</protein>
<proteinExistence type="predicted"/>
<sequence length="87" mass="9905">MRVKVVFTGRASEMSGVFSMDVELPEEATISDLVRTVSEKLNPRIYKRYAQGHYVFVTFVNDKPVIDPGYRLRDGDRVTFMTPEMGG</sequence>
<reference evidence="2" key="1">
    <citation type="journal article" date="2020" name="mSystems">
        <title>Genome- and Community-Level Interaction Insights into Carbon Utilization and Element Cycling Functions of Hydrothermarchaeota in Hydrothermal Sediment.</title>
        <authorList>
            <person name="Zhou Z."/>
            <person name="Liu Y."/>
            <person name="Xu W."/>
            <person name="Pan J."/>
            <person name="Luo Z.H."/>
            <person name="Li M."/>
        </authorList>
    </citation>
    <scope>NUCLEOTIDE SEQUENCE [LARGE SCALE GENOMIC DNA]</scope>
    <source>
        <strain evidence="2">SpSt-110</strain>
    </source>
</reference>
<dbReference type="PROSITE" id="PS50889">
    <property type="entry name" value="S4"/>
    <property type="match status" value="1"/>
</dbReference>
<keyword evidence="1" id="KW-0694">RNA-binding</keyword>
<dbReference type="Pfam" id="PF02597">
    <property type="entry name" value="ThiS"/>
    <property type="match status" value="1"/>
</dbReference>
<dbReference type="InterPro" id="IPR012675">
    <property type="entry name" value="Beta-grasp_dom_sf"/>
</dbReference>
<comment type="caution">
    <text evidence="2">The sequence shown here is derived from an EMBL/GenBank/DDBJ whole genome shotgun (WGS) entry which is preliminary data.</text>
</comment>
<dbReference type="EMBL" id="DRYK01000055">
    <property type="protein sequence ID" value="HHP68011.1"/>
    <property type="molecule type" value="Genomic_DNA"/>
</dbReference>
<dbReference type="InterPro" id="IPR003749">
    <property type="entry name" value="ThiS/MoaD-like"/>
</dbReference>